<dbReference type="OrthoDB" id="9800162at2"/>
<accession>A0A1S1X581</accession>
<name>A0A1S1X581_9NEIS</name>
<organism evidence="2 3">
    <name type="scientific">Chromobacterium sphagni</name>
    <dbReference type="NCBI Taxonomy" id="1903179"/>
    <lineage>
        <taxon>Bacteria</taxon>
        <taxon>Pseudomonadati</taxon>
        <taxon>Pseudomonadota</taxon>
        <taxon>Betaproteobacteria</taxon>
        <taxon>Neisseriales</taxon>
        <taxon>Chromobacteriaceae</taxon>
        <taxon>Chromobacterium</taxon>
    </lineage>
</organism>
<dbReference type="PANTHER" id="PTHR34400">
    <property type="match status" value="1"/>
</dbReference>
<dbReference type="EMBL" id="MKCS01000001">
    <property type="protein sequence ID" value="OHX14599.1"/>
    <property type="molecule type" value="Genomic_DNA"/>
</dbReference>
<evidence type="ECO:0000313" key="3">
    <source>
        <dbReference type="Proteomes" id="UP000180088"/>
    </source>
</evidence>
<gene>
    <name evidence="2" type="ORF">BI347_14600</name>
</gene>
<comment type="caution">
    <text evidence="2">The sequence shown here is derived from an EMBL/GenBank/DDBJ whole genome shotgun (WGS) entry which is preliminary data.</text>
</comment>
<dbReference type="RefSeq" id="WP_071116176.1">
    <property type="nucleotide sequence ID" value="NZ_MKCS01000001.1"/>
</dbReference>
<protein>
    <submittedName>
        <fullName evidence="2">Uncharacterized protein</fullName>
    </submittedName>
</protein>
<evidence type="ECO:0000256" key="1">
    <source>
        <dbReference type="SAM" id="MobiDB-lite"/>
    </source>
</evidence>
<feature type="region of interest" description="Disordered" evidence="1">
    <location>
        <begin position="651"/>
        <end position="671"/>
    </location>
</feature>
<sequence>MSYLDAPRINFTGVFQADPSTVNNDVRYYDNEAFRPEYQQQHYPGDGPEGAEGYWNPEGTGIFRFIECKITGAQLGDQLLTSPEQDPVIGLRVENADRQAPGKIVDLDPQMQYVSQLWGVQVRLASPTERALFCGDLLPVALMNLWRRQLNQQSQWEQPMAASYQSILHDVAWQDGTGSPVLEALRAASEEGLLSINFNLYGYTRDNQSQRFTMGLLSGSIGPCRSKEPKHFVMGRHLTTPLQPTTPNGAPFPTQPLGGVYGFQCVNRAEQQTLYADFGLALPITNATGQLHNIGTLTLALLIDSVDAIPKSVSASQFAPLGTVDYLHEGWYTRTAGIQGFCYAVGAGDSADDADNKKRIASYLQQRPLLLLGPQQSSGNYPVLTYEAANGQYARADGHVFRLNPDQPQPVDFYASQFGKPLATSLYVWQLPPGNPNSNPMGGTGMGDNSLTPPVHTPQVGFPEASLHVPEQVETDFYGKGTLTLLASPPLGEAPRGYIDGQLYALSYDFQPPPGTRAGRMETAPGGPYCSYWNFVSLLVFNKVAVPQQPTWERDIQPILQQYGNLYPIMSRHLVDLGNYESVRTHRRALLLAFSLPPTDPNYMPVSRDLSDAKREMLLSWLSAMPPEQEAQQTQAGQPEPEIIEIELREKEAHQQRQARVAESPSQQTTK</sequence>
<dbReference type="AlphaFoldDB" id="A0A1S1X581"/>
<dbReference type="Proteomes" id="UP000180088">
    <property type="component" value="Unassembled WGS sequence"/>
</dbReference>
<dbReference type="STRING" id="1903179.BI347_14600"/>
<proteinExistence type="predicted"/>
<reference evidence="2 3" key="1">
    <citation type="submission" date="2016-09" db="EMBL/GenBank/DDBJ databases">
        <title>Chromobacterium muskegensis sp. nov., an insecticidal bacterium isolated from Sphagnum bogs.</title>
        <authorList>
            <person name="Sparks M.E."/>
            <person name="Blackburn M.B."/>
            <person name="Gundersen-Rindal D.E."/>
            <person name="Mitchell A."/>
            <person name="Farrar R."/>
            <person name="Kuhar D."/>
        </authorList>
    </citation>
    <scope>NUCLEOTIDE SEQUENCE [LARGE SCALE GENOMIC DNA]</scope>
    <source>
        <strain evidence="2 3">37-2</strain>
    </source>
</reference>
<evidence type="ECO:0000313" key="2">
    <source>
        <dbReference type="EMBL" id="OHX14599.1"/>
    </source>
</evidence>
<dbReference type="PANTHER" id="PTHR34400:SF4">
    <property type="entry name" value="MEMBRANE PROTEIN"/>
    <property type="match status" value="1"/>
</dbReference>